<dbReference type="Proteomes" id="UP000247417">
    <property type="component" value="Unassembled WGS sequence"/>
</dbReference>
<sequence>MGGIGISLSFYNPVIDGLPHAVGHNAVWCDRAMMTGVGQGAPDGRSIVHGLPDLRCGGRP</sequence>
<name>A0A318QWF5_9PROT</name>
<accession>A0A318QWF5</accession>
<evidence type="ECO:0000313" key="2">
    <source>
        <dbReference type="Proteomes" id="UP000247417"/>
    </source>
</evidence>
<reference evidence="1 2" key="1">
    <citation type="submission" date="2017-07" db="EMBL/GenBank/DDBJ databases">
        <title>A draft genome sequence of Komagataeibacter oboediens LMG 18849.</title>
        <authorList>
            <person name="Skraban J."/>
            <person name="Cleenwerck I."/>
            <person name="Vandamme P."/>
            <person name="Trcek J."/>
        </authorList>
    </citation>
    <scope>NUCLEOTIDE SEQUENCE [LARGE SCALE GENOMIC DNA]</scope>
    <source>
        <strain evidence="1 2">LMG 18849</strain>
    </source>
</reference>
<comment type="caution">
    <text evidence="1">The sequence shown here is derived from an EMBL/GenBank/DDBJ whole genome shotgun (WGS) entry which is preliminary data.</text>
</comment>
<protein>
    <submittedName>
        <fullName evidence="1">Uncharacterized protein</fullName>
    </submittedName>
</protein>
<dbReference type="EMBL" id="NKTX01000023">
    <property type="protein sequence ID" value="PYD81672.1"/>
    <property type="molecule type" value="Genomic_DNA"/>
</dbReference>
<organism evidence="1 2">
    <name type="scientific">Komagataeibacter oboediens</name>
    <dbReference type="NCBI Taxonomy" id="65958"/>
    <lineage>
        <taxon>Bacteria</taxon>
        <taxon>Pseudomonadati</taxon>
        <taxon>Pseudomonadota</taxon>
        <taxon>Alphaproteobacteria</taxon>
        <taxon>Acetobacterales</taxon>
        <taxon>Acetobacteraceae</taxon>
        <taxon>Komagataeibacter</taxon>
    </lineage>
</organism>
<dbReference type="AlphaFoldDB" id="A0A318QWF5"/>
<evidence type="ECO:0000313" key="1">
    <source>
        <dbReference type="EMBL" id="PYD81672.1"/>
    </source>
</evidence>
<dbReference type="RefSeq" id="WP_110507311.1">
    <property type="nucleotide sequence ID" value="NZ_NKTX01000023.1"/>
</dbReference>
<gene>
    <name evidence="1" type="ORF">CFR80_10360</name>
</gene>
<proteinExistence type="predicted"/>